<proteinExistence type="predicted"/>
<dbReference type="EMBL" id="JACXVP010000005">
    <property type="protein sequence ID" value="KAG5604777.1"/>
    <property type="molecule type" value="Genomic_DNA"/>
</dbReference>
<comment type="caution">
    <text evidence="1">The sequence shown here is derived from an EMBL/GenBank/DDBJ whole genome shotgun (WGS) entry which is preliminary data.</text>
</comment>
<gene>
    <name evidence="1" type="ORF">H5410_026269</name>
</gene>
<sequence length="81" mass="9331">MKVTPKKPHFFKPILPGFKDSLVKNSCRFLEVSEGTQAYEKCNTEELARDRLEFKMYSFNNSVEDCPQSFGLALTVQCKMC</sequence>
<keyword evidence="2" id="KW-1185">Reference proteome</keyword>
<reference evidence="1 2" key="1">
    <citation type="submission" date="2020-09" db="EMBL/GenBank/DDBJ databases">
        <title>De no assembly of potato wild relative species, Solanum commersonii.</title>
        <authorList>
            <person name="Cho K."/>
        </authorList>
    </citation>
    <scope>NUCLEOTIDE SEQUENCE [LARGE SCALE GENOMIC DNA]</scope>
    <source>
        <strain evidence="1">LZ3.2</strain>
        <tissue evidence="1">Leaf</tissue>
    </source>
</reference>
<organism evidence="1 2">
    <name type="scientific">Solanum commersonii</name>
    <name type="common">Commerson's wild potato</name>
    <name type="synonym">Commerson's nightshade</name>
    <dbReference type="NCBI Taxonomy" id="4109"/>
    <lineage>
        <taxon>Eukaryota</taxon>
        <taxon>Viridiplantae</taxon>
        <taxon>Streptophyta</taxon>
        <taxon>Embryophyta</taxon>
        <taxon>Tracheophyta</taxon>
        <taxon>Spermatophyta</taxon>
        <taxon>Magnoliopsida</taxon>
        <taxon>eudicotyledons</taxon>
        <taxon>Gunneridae</taxon>
        <taxon>Pentapetalae</taxon>
        <taxon>asterids</taxon>
        <taxon>lamiids</taxon>
        <taxon>Solanales</taxon>
        <taxon>Solanaceae</taxon>
        <taxon>Solanoideae</taxon>
        <taxon>Solaneae</taxon>
        <taxon>Solanum</taxon>
    </lineage>
</organism>
<dbReference type="AlphaFoldDB" id="A0A9J5YW30"/>
<evidence type="ECO:0000313" key="1">
    <source>
        <dbReference type="EMBL" id="KAG5604777.1"/>
    </source>
</evidence>
<protein>
    <submittedName>
        <fullName evidence="1">Uncharacterized protein</fullName>
    </submittedName>
</protein>
<name>A0A9J5YW30_SOLCO</name>
<evidence type="ECO:0000313" key="2">
    <source>
        <dbReference type="Proteomes" id="UP000824120"/>
    </source>
</evidence>
<dbReference type="Proteomes" id="UP000824120">
    <property type="component" value="Chromosome 5"/>
</dbReference>
<accession>A0A9J5YW30</accession>